<evidence type="ECO:0000259" key="1">
    <source>
        <dbReference type="Pfam" id="PF04230"/>
    </source>
</evidence>
<dbReference type="AlphaFoldDB" id="A0A1I4EM19"/>
<keyword evidence="3" id="KW-1185">Reference proteome</keyword>
<dbReference type="PANTHER" id="PTHR36836">
    <property type="entry name" value="COLANIC ACID BIOSYNTHESIS PROTEIN WCAK"/>
    <property type="match status" value="1"/>
</dbReference>
<dbReference type="Pfam" id="PF04230">
    <property type="entry name" value="PS_pyruv_trans"/>
    <property type="match status" value="1"/>
</dbReference>
<dbReference type="PANTHER" id="PTHR36836:SF1">
    <property type="entry name" value="COLANIC ACID BIOSYNTHESIS PROTEIN WCAK"/>
    <property type="match status" value="1"/>
</dbReference>
<keyword evidence="2" id="KW-0808">Transferase</keyword>
<feature type="domain" description="Polysaccharide pyruvyl transferase" evidence="1">
    <location>
        <begin position="15"/>
        <end position="333"/>
    </location>
</feature>
<reference evidence="2 3" key="1">
    <citation type="submission" date="2016-10" db="EMBL/GenBank/DDBJ databases">
        <authorList>
            <person name="Varghese N."/>
            <person name="Submissions S."/>
        </authorList>
    </citation>
    <scope>NUCLEOTIDE SEQUENCE [LARGE SCALE GENOMIC DNA]</scope>
    <source>
        <strain evidence="2 3">DSM 21822</strain>
    </source>
</reference>
<organism evidence="2 3">
    <name type="scientific">Neomesorhizobium albiziae</name>
    <dbReference type="NCBI Taxonomy" id="335020"/>
    <lineage>
        <taxon>Bacteria</taxon>
        <taxon>Pseudomonadati</taxon>
        <taxon>Pseudomonadota</taxon>
        <taxon>Alphaproteobacteria</taxon>
        <taxon>Hyphomicrobiales</taxon>
        <taxon>Phyllobacteriaceae</taxon>
        <taxon>Neomesorhizobium</taxon>
    </lineage>
</organism>
<sequence length="411" mass="44700">MPNTIALFNLKYSPNLGDGIIALCLEHELRRHFVSWDMRSIDLAGRTEWAAPTRGAGRAAALTLLNQLPSWAGEIVVRTALGVEFRQRLLQFYREGVRGCRFAIFGGGQLFQDGDLNFPLKVAAAAETCSAAGVPFAIYGVGATASRSQTGKRLFNRVLTACQRDVVFARDDASAERLRGLGASRAKRCLDPGLLASDLWPSSTRLPVRRPTVGLCITHPAVLGHHGGTTKGSPKALLDRIIALIGRLMDGNHIVVCFTDGANEDELFLARCHDRLRETEIIGDQVVIWPRCANPAELARLIGSFNVVIAHRLHACILAHSYRVPSIGLKWDPKLQAFFDVVGQFDGVLDFERTSNDVFACRVAAALATPFPAERHRAALKSARAGVRELADGLKKILANEAGGPEERVVA</sequence>
<evidence type="ECO:0000313" key="2">
    <source>
        <dbReference type="EMBL" id="SFL06775.1"/>
    </source>
</evidence>
<accession>A0A1I4EM19</accession>
<gene>
    <name evidence="2" type="ORF">SAMN04488498_12819</name>
</gene>
<dbReference type="RefSeq" id="WP_188130577.1">
    <property type="nucleotide sequence ID" value="NZ_BSPE01000024.1"/>
</dbReference>
<protein>
    <submittedName>
        <fullName evidence="2">Polysaccharide pyruvyl transferase</fullName>
    </submittedName>
</protein>
<dbReference type="EMBL" id="FOSL01000028">
    <property type="protein sequence ID" value="SFL06775.1"/>
    <property type="molecule type" value="Genomic_DNA"/>
</dbReference>
<dbReference type="Proteomes" id="UP000323300">
    <property type="component" value="Unassembled WGS sequence"/>
</dbReference>
<proteinExistence type="predicted"/>
<dbReference type="GO" id="GO:0016740">
    <property type="term" value="F:transferase activity"/>
    <property type="evidence" value="ECO:0007669"/>
    <property type="project" value="UniProtKB-KW"/>
</dbReference>
<name>A0A1I4EM19_9HYPH</name>
<evidence type="ECO:0000313" key="3">
    <source>
        <dbReference type="Proteomes" id="UP000323300"/>
    </source>
</evidence>
<dbReference type="InterPro" id="IPR007345">
    <property type="entry name" value="Polysacch_pyruvyl_Trfase"/>
</dbReference>